<dbReference type="EMBL" id="LT546645">
    <property type="protein sequence ID" value="SAI70256.1"/>
    <property type="molecule type" value="Genomic_DNA"/>
</dbReference>
<gene>
    <name evidence="2" type="ORF">SAMEA3906487_02126</name>
</gene>
<evidence type="ECO:0000313" key="2">
    <source>
        <dbReference type="EMBL" id="SAI70256.1"/>
    </source>
</evidence>
<evidence type="ECO:0000256" key="1">
    <source>
        <dbReference type="SAM" id="SignalP"/>
    </source>
</evidence>
<keyword evidence="3" id="KW-1185">Reference proteome</keyword>
<dbReference type="OrthoDB" id="8666735at2"/>
<keyword evidence="2" id="KW-0449">Lipoprotein</keyword>
<evidence type="ECO:0000313" key="3">
    <source>
        <dbReference type="Proteomes" id="UP000076825"/>
    </source>
</evidence>
<sequence>MRAFLIAAAVVLTHTAHAGEDQTIFEQIVTSAGATQGAARSCGAAEPDLREHAANWHVHLKRYAQEYGFDASVLPERFAEGEAQGRAMMEQMRGSGEDGCAGVMGSFQRERAIGYSEMKQAIAEVTDGLPEKGR</sequence>
<reference evidence="2 3" key="1">
    <citation type="submission" date="2016-04" db="EMBL/GenBank/DDBJ databases">
        <authorList>
            <consortium name="Pathogen Informatics"/>
        </authorList>
    </citation>
    <scope>NUCLEOTIDE SEQUENCE [LARGE SCALE GENOMIC DNA]</scope>
    <source>
        <strain evidence="2 3">H044680328</strain>
    </source>
</reference>
<dbReference type="eggNOG" id="ENOG5032KHZ">
    <property type="taxonomic scope" value="Bacteria"/>
</dbReference>
<accession>A0A157RM71</accession>
<organism evidence="2 3">
    <name type="scientific">Bordetella trematum</name>
    <dbReference type="NCBI Taxonomy" id="123899"/>
    <lineage>
        <taxon>Bacteria</taxon>
        <taxon>Pseudomonadati</taxon>
        <taxon>Pseudomonadota</taxon>
        <taxon>Betaproteobacteria</taxon>
        <taxon>Burkholderiales</taxon>
        <taxon>Alcaligenaceae</taxon>
        <taxon>Bordetella</taxon>
    </lineage>
</organism>
<name>A0A157RM71_9BORD</name>
<feature type="chain" id="PRO_5009816700" evidence="1">
    <location>
        <begin position="19"/>
        <end position="134"/>
    </location>
</feature>
<dbReference type="RefSeq" id="WP_025512790.1">
    <property type="nucleotide sequence ID" value="NZ_CP016340.1"/>
</dbReference>
<protein>
    <submittedName>
        <fullName evidence="2">Lipoprotein</fullName>
    </submittedName>
</protein>
<proteinExistence type="predicted"/>
<dbReference type="AlphaFoldDB" id="A0A157RM71"/>
<feature type="signal peptide" evidence="1">
    <location>
        <begin position="1"/>
        <end position="18"/>
    </location>
</feature>
<dbReference type="Proteomes" id="UP000076825">
    <property type="component" value="Chromosome 1"/>
</dbReference>
<dbReference type="KEGG" id="btrm:SAMEA390648702126"/>
<dbReference type="STRING" id="123899.SAMEA3906487_02126"/>
<dbReference type="GeneID" id="56590599"/>
<dbReference type="PATRIC" id="fig|123899.6.peg.2123"/>
<keyword evidence="1" id="KW-0732">Signal</keyword>